<organism evidence="2">
    <name type="scientific">uncultured marine virus</name>
    <dbReference type="NCBI Taxonomy" id="186617"/>
    <lineage>
        <taxon>Viruses</taxon>
        <taxon>environmental samples</taxon>
    </lineage>
</organism>
<accession>A0A0F7LC73</accession>
<evidence type="ECO:0000256" key="1">
    <source>
        <dbReference type="SAM" id="Phobius"/>
    </source>
</evidence>
<reference evidence="2" key="1">
    <citation type="journal article" date="2015" name="Front. Microbiol.">
        <title>Combining genomic sequencing methods to explore viral diversity and reveal potential virus-host interactions.</title>
        <authorList>
            <person name="Chow C.E."/>
            <person name="Winget D.M."/>
            <person name="White R.A.III."/>
            <person name="Hallam S.J."/>
            <person name="Suttle C.A."/>
        </authorList>
    </citation>
    <scope>NUCLEOTIDE SEQUENCE</scope>
    <source>
        <strain evidence="2">Oxic3_3</strain>
    </source>
</reference>
<reference evidence="2" key="2">
    <citation type="submission" date="2015-03" db="EMBL/GenBank/DDBJ databases">
        <authorList>
            <person name="Chow C.-E.T."/>
            <person name="Winget D.M."/>
            <person name="White R.A.III."/>
            <person name="Hallam S.J."/>
            <person name="Suttle C.A."/>
        </authorList>
    </citation>
    <scope>NUCLEOTIDE SEQUENCE</scope>
    <source>
        <strain evidence="2">Oxic3_3</strain>
    </source>
</reference>
<keyword evidence="1" id="KW-0812">Transmembrane</keyword>
<dbReference type="EMBL" id="KR029609">
    <property type="protein sequence ID" value="AKH48766.1"/>
    <property type="molecule type" value="Genomic_DNA"/>
</dbReference>
<protein>
    <submittedName>
        <fullName evidence="2">Uncharacterized protein</fullName>
    </submittedName>
</protein>
<keyword evidence="1" id="KW-1133">Transmembrane helix</keyword>
<keyword evidence="1" id="KW-0472">Membrane</keyword>
<evidence type="ECO:0000313" key="2">
    <source>
        <dbReference type="EMBL" id="AKH48766.1"/>
    </source>
</evidence>
<feature type="transmembrane region" description="Helical" evidence="1">
    <location>
        <begin position="17"/>
        <end position="43"/>
    </location>
</feature>
<proteinExistence type="predicted"/>
<sequence length="52" mass="6001">MDCTHLSRASDRLQHGMYLLCILVSYLVLQMSSSVKLLIYSLYISIYHGSNY</sequence>
<name>A0A0F7LC73_9VIRU</name>